<dbReference type="RefSeq" id="WP_341697646.1">
    <property type="nucleotide sequence ID" value="NZ_JBBYHR010000008.1"/>
</dbReference>
<organism evidence="2 3">
    <name type="scientific">Flavobacterium arundinis</name>
    <dbReference type="NCBI Taxonomy" id="3139143"/>
    <lineage>
        <taxon>Bacteria</taxon>
        <taxon>Pseudomonadati</taxon>
        <taxon>Bacteroidota</taxon>
        <taxon>Flavobacteriia</taxon>
        <taxon>Flavobacteriales</taxon>
        <taxon>Flavobacteriaceae</taxon>
        <taxon>Flavobacterium</taxon>
    </lineage>
</organism>
<feature type="transmembrane region" description="Helical" evidence="1">
    <location>
        <begin position="81"/>
        <end position="99"/>
    </location>
</feature>
<gene>
    <name evidence="2" type="ORF">AAEO56_13730</name>
</gene>
<reference evidence="2 3" key="1">
    <citation type="submission" date="2024-04" db="EMBL/GenBank/DDBJ databases">
        <title>Flavobacterium sp. DGU11 16S ribosomal RNA gene Genome sequencing and assembly.</title>
        <authorList>
            <person name="Park S."/>
        </authorList>
    </citation>
    <scope>NUCLEOTIDE SEQUENCE [LARGE SCALE GENOMIC DNA]</scope>
    <source>
        <strain evidence="2 3">DGU11</strain>
    </source>
</reference>
<keyword evidence="1" id="KW-0472">Membrane</keyword>
<evidence type="ECO:0000256" key="1">
    <source>
        <dbReference type="SAM" id="Phobius"/>
    </source>
</evidence>
<accession>A0ABU9I0M7</accession>
<evidence type="ECO:0000313" key="3">
    <source>
        <dbReference type="Proteomes" id="UP001464555"/>
    </source>
</evidence>
<keyword evidence="3" id="KW-1185">Reference proteome</keyword>
<sequence length="101" mass="11301">MKRFDLKHTAFHILVALYFIWAFVFAVLLALAISNTLNEYNPALTGLFPMWILMNLVMGSALFIVIRLFGTREVIGKAVRYSFIALSAAAICIMIFVGVKA</sequence>
<keyword evidence="1" id="KW-1133">Transmembrane helix</keyword>
<dbReference type="EMBL" id="JBBYHR010000008">
    <property type="protein sequence ID" value="MEL1245332.1"/>
    <property type="molecule type" value="Genomic_DNA"/>
</dbReference>
<feature type="transmembrane region" description="Helical" evidence="1">
    <location>
        <begin position="46"/>
        <end position="69"/>
    </location>
</feature>
<comment type="caution">
    <text evidence="2">The sequence shown here is derived from an EMBL/GenBank/DDBJ whole genome shotgun (WGS) entry which is preliminary data.</text>
</comment>
<dbReference type="Proteomes" id="UP001464555">
    <property type="component" value="Unassembled WGS sequence"/>
</dbReference>
<keyword evidence="1" id="KW-0812">Transmembrane</keyword>
<name>A0ABU9I0M7_9FLAO</name>
<proteinExistence type="predicted"/>
<evidence type="ECO:0000313" key="2">
    <source>
        <dbReference type="EMBL" id="MEL1245332.1"/>
    </source>
</evidence>
<protein>
    <submittedName>
        <fullName evidence="2">Uncharacterized protein</fullName>
    </submittedName>
</protein>
<feature type="transmembrane region" description="Helical" evidence="1">
    <location>
        <begin position="12"/>
        <end position="34"/>
    </location>
</feature>